<evidence type="ECO:0000313" key="3">
    <source>
        <dbReference type="Proteomes" id="UP000588098"/>
    </source>
</evidence>
<feature type="region of interest" description="Disordered" evidence="1">
    <location>
        <begin position="258"/>
        <end position="295"/>
    </location>
</feature>
<keyword evidence="2" id="KW-0067">ATP-binding</keyword>
<evidence type="ECO:0000313" key="2">
    <source>
        <dbReference type="EMBL" id="MBB5939916.1"/>
    </source>
</evidence>
<dbReference type="Proteomes" id="UP000588098">
    <property type="component" value="Unassembled WGS sequence"/>
</dbReference>
<reference evidence="2 3" key="1">
    <citation type="submission" date="2020-08" db="EMBL/GenBank/DDBJ databases">
        <title>Genomic Encyclopedia of Type Strains, Phase III (KMG-III): the genomes of soil and plant-associated and newly described type strains.</title>
        <authorList>
            <person name="Whitman W."/>
        </authorList>
    </citation>
    <scope>NUCLEOTIDE SEQUENCE [LARGE SCALE GENOMIC DNA]</scope>
    <source>
        <strain evidence="2 3">CECT 8305</strain>
    </source>
</reference>
<evidence type="ECO:0000256" key="1">
    <source>
        <dbReference type="SAM" id="MobiDB-lite"/>
    </source>
</evidence>
<comment type="caution">
    <text evidence="2">The sequence shown here is derived from an EMBL/GenBank/DDBJ whole genome shotgun (WGS) entry which is preliminary data.</text>
</comment>
<dbReference type="RefSeq" id="WP_246495782.1">
    <property type="nucleotide sequence ID" value="NZ_JACHJL010000030.1"/>
</dbReference>
<dbReference type="AlphaFoldDB" id="A0A7W9V350"/>
<keyword evidence="3" id="KW-1185">Reference proteome</keyword>
<name>A0A7W9V350_9ACTN</name>
<gene>
    <name evidence="2" type="ORF">FHS42_007014</name>
</gene>
<sequence>MNAPGQRPAVTELRLTAYKTHRRAVFPLGPVTLFTGPSGSGKSGALEAYAALARLAAGDQLAEVFPDPAGCVPRQARPDAQGRRGFRIGCTVDGPVGPVRLDVAVQAEPELRIVGERMSGAGEILLETALRDPSRHTVQAAWYTAGSVPVTRAPLPDDRLATALLPLRIAGKTAGQRLALAAAEQVVVALRSVFACDPRPETMRAVTKRSDGQLRGGCDNLAAVLYRTRKECGTRHAALVTAVRAGCAGPAVRELTVEKAGPNGSNGSNGSHPGTPGRAGGGHRPAGGTAGGQAAAGADGECGGFGGAGGFGARGDAGGLGGQAGAGVQSGAGVQTGAGVRAVLGLGEYGRMPIERLGDGELRYLALALVLLTGPGVLDVDPVADVLPALQTLTVLADGFDRCLDQRQARLLLELAGRMCERGHIRLVGAVHEVPRAAALGGEGDDGGVRDGYRDDDAEAVRDGAGDGARSGDPRGGAARSGSAAGGSGAGSDGAANPRGGERTDRGKDTGPDGGRPGAYGAFGTADAAGVPRTSGAAGAPGVGKGAFGVPGLTVVDLGRDQGTPSRS</sequence>
<keyword evidence="2" id="KW-0547">Nucleotide-binding</keyword>
<dbReference type="GO" id="GO:0005524">
    <property type="term" value="F:ATP binding"/>
    <property type="evidence" value="ECO:0007669"/>
    <property type="project" value="UniProtKB-KW"/>
</dbReference>
<dbReference type="EMBL" id="JACHJL010000030">
    <property type="protein sequence ID" value="MBB5939916.1"/>
    <property type="molecule type" value="Genomic_DNA"/>
</dbReference>
<feature type="compositionally biased region" description="Gly residues" evidence="1">
    <location>
        <begin position="277"/>
        <end position="291"/>
    </location>
</feature>
<feature type="compositionally biased region" description="Low complexity" evidence="1">
    <location>
        <begin position="261"/>
        <end position="276"/>
    </location>
</feature>
<protein>
    <submittedName>
        <fullName evidence="2">Energy-coupling factor transporter ATP-binding protein EcfA2</fullName>
    </submittedName>
</protein>
<feature type="compositionally biased region" description="Basic and acidic residues" evidence="1">
    <location>
        <begin position="500"/>
        <end position="511"/>
    </location>
</feature>
<organism evidence="2 3">
    <name type="scientific">Streptomyces zagrosensis</name>
    <dbReference type="NCBI Taxonomy" id="1042984"/>
    <lineage>
        <taxon>Bacteria</taxon>
        <taxon>Bacillati</taxon>
        <taxon>Actinomycetota</taxon>
        <taxon>Actinomycetes</taxon>
        <taxon>Kitasatosporales</taxon>
        <taxon>Streptomycetaceae</taxon>
        <taxon>Streptomyces</taxon>
    </lineage>
</organism>
<feature type="region of interest" description="Disordered" evidence="1">
    <location>
        <begin position="439"/>
        <end position="568"/>
    </location>
</feature>
<accession>A0A7W9V350</accession>
<feature type="compositionally biased region" description="Gly residues" evidence="1">
    <location>
        <begin position="539"/>
        <end position="549"/>
    </location>
</feature>
<feature type="compositionally biased region" description="Basic and acidic residues" evidence="1">
    <location>
        <begin position="447"/>
        <end position="473"/>
    </location>
</feature>
<proteinExistence type="predicted"/>